<dbReference type="KEGG" id="psco:LY89DRAFT_715426"/>
<evidence type="ECO:0000256" key="6">
    <source>
        <dbReference type="ARBA" id="ARBA00023163"/>
    </source>
</evidence>
<dbReference type="PANTHER" id="PTHR28184:SF1">
    <property type="entry name" value="LARGE RIBOSOMAL SUBUNIT PROTEIN ML67"/>
    <property type="match status" value="1"/>
</dbReference>
<reference evidence="10 11" key="1">
    <citation type="submission" date="2015-10" db="EMBL/GenBank/DDBJ databases">
        <title>Full genome of DAOMC 229536 Phialocephala scopiformis, a fungal endophyte of spruce producing the potent anti-insectan compound rugulosin.</title>
        <authorList>
            <consortium name="DOE Joint Genome Institute"/>
            <person name="Walker A.K."/>
            <person name="Frasz S.L."/>
            <person name="Seifert K.A."/>
            <person name="Miller J.D."/>
            <person name="Mondo S.J."/>
            <person name="Labutti K."/>
            <person name="Lipzen A."/>
            <person name="Dockter R."/>
            <person name="Kennedy M."/>
            <person name="Grigoriev I.V."/>
            <person name="Spatafora J.W."/>
        </authorList>
    </citation>
    <scope>NUCLEOTIDE SEQUENCE [LARGE SCALE GENOMIC DNA]</scope>
    <source>
        <strain evidence="10 11">CBS 120377</strain>
    </source>
</reference>
<evidence type="ECO:0000313" key="11">
    <source>
        <dbReference type="Proteomes" id="UP000070700"/>
    </source>
</evidence>
<dbReference type="STRING" id="149040.A0A194XLZ2"/>
<keyword evidence="3" id="KW-0689">Ribosomal protein</keyword>
<dbReference type="GO" id="GO:1990904">
    <property type="term" value="C:ribonucleoprotein complex"/>
    <property type="evidence" value="ECO:0007669"/>
    <property type="project" value="UniProtKB-KW"/>
</dbReference>
<keyword evidence="5" id="KW-0496">Mitochondrion</keyword>
<dbReference type="GO" id="GO:0003697">
    <property type="term" value="F:single-stranded DNA binding"/>
    <property type="evidence" value="ECO:0007669"/>
    <property type="project" value="InterPro"/>
</dbReference>
<dbReference type="GO" id="GO:0000150">
    <property type="term" value="F:DNA strand exchange activity"/>
    <property type="evidence" value="ECO:0007669"/>
    <property type="project" value="InterPro"/>
</dbReference>
<dbReference type="RefSeq" id="XP_018075511.1">
    <property type="nucleotide sequence ID" value="XM_018218204.1"/>
</dbReference>
<dbReference type="PANTHER" id="PTHR28184">
    <property type="entry name" value="MITOCHONDRIAL HOMOLOGOUS RECOMBINATION PROTEIN 1"/>
    <property type="match status" value="1"/>
</dbReference>
<evidence type="ECO:0000256" key="1">
    <source>
        <dbReference type="ARBA" id="ARBA00004173"/>
    </source>
</evidence>
<keyword evidence="11" id="KW-1185">Reference proteome</keyword>
<dbReference type="GO" id="GO:0005840">
    <property type="term" value="C:ribosome"/>
    <property type="evidence" value="ECO:0007669"/>
    <property type="project" value="UniProtKB-KW"/>
</dbReference>
<organism evidence="10 11">
    <name type="scientific">Mollisia scopiformis</name>
    <name type="common">Conifer needle endophyte fungus</name>
    <name type="synonym">Phialocephala scopiformis</name>
    <dbReference type="NCBI Taxonomy" id="149040"/>
    <lineage>
        <taxon>Eukaryota</taxon>
        <taxon>Fungi</taxon>
        <taxon>Dikarya</taxon>
        <taxon>Ascomycota</taxon>
        <taxon>Pezizomycotina</taxon>
        <taxon>Leotiomycetes</taxon>
        <taxon>Helotiales</taxon>
        <taxon>Mollisiaceae</taxon>
        <taxon>Mollisia</taxon>
    </lineage>
</organism>
<evidence type="ECO:0000256" key="9">
    <source>
        <dbReference type="SAM" id="MobiDB-lite"/>
    </source>
</evidence>
<evidence type="ECO:0000256" key="8">
    <source>
        <dbReference type="ARBA" id="ARBA00035185"/>
    </source>
</evidence>
<dbReference type="GeneID" id="28827930"/>
<dbReference type="GO" id="GO:0005739">
    <property type="term" value="C:mitochondrion"/>
    <property type="evidence" value="ECO:0007669"/>
    <property type="project" value="UniProtKB-SubCell"/>
</dbReference>
<sequence>MSARTTSDVARKATRAIGKSKPSPTALGPRRKRDYGRQIFVFNHLQKNMIVYSLTKALRNNAALNQIPFNGKKTVPAALRKDLWHPFAQITFPEGKGFVGLSAFQKLREYRKRHELEWGDEIFLDKEGKHVNKEIRGRQICDQKANSVADMAAVLGRLALKDKPTPEIVNGRKIWPPRIGLKREGQGVNVQVLWRDLTDAEFAETWAENVEHGVLPMHTNHRDPNRVWGYGRMTGRTKEVEEQEIIPEVVSEQVVTEKEPEKVVL</sequence>
<gene>
    <name evidence="10" type="ORF">LY89DRAFT_715426</name>
</gene>
<evidence type="ECO:0000313" key="10">
    <source>
        <dbReference type="EMBL" id="KUJ21156.1"/>
    </source>
</evidence>
<dbReference type="EMBL" id="KQ947408">
    <property type="protein sequence ID" value="KUJ21156.1"/>
    <property type="molecule type" value="Genomic_DNA"/>
</dbReference>
<dbReference type="GO" id="GO:0003735">
    <property type="term" value="F:structural constituent of ribosome"/>
    <property type="evidence" value="ECO:0007669"/>
    <property type="project" value="TreeGrafter"/>
</dbReference>
<dbReference type="Pfam" id="PF12829">
    <property type="entry name" value="Mhr1"/>
    <property type="match status" value="1"/>
</dbReference>
<feature type="region of interest" description="Disordered" evidence="9">
    <location>
        <begin position="1"/>
        <end position="31"/>
    </location>
</feature>
<dbReference type="InterPro" id="IPR024629">
    <property type="entry name" value="Ribosomal_mL67"/>
</dbReference>
<dbReference type="OrthoDB" id="5333655at2759"/>
<evidence type="ECO:0000256" key="7">
    <source>
        <dbReference type="ARBA" id="ARBA00023274"/>
    </source>
</evidence>
<evidence type="ECO:0000256" key="3">
    <source>
        <dbReference type="ARBA" id="ARBA00022980"/>
    </source>
</evidence>
<dbReference type="InParanoid" id="A0A194XLZ2"/>
<evidence type="ECO:0000256" key="4">
    <source>
        <dbReference type="ARBA" id="ARBA00023015"/>
    </source>
</evidence>
<keyword evidence="7" id="KW-0687">Ribonucleoprotein</keyword>
<keyword evidence="4" id="KW-0805">Transcription regulation</keyword>
<keyword evidence="6" id="KW-0804">Transcription</keyword>
<protein>
    <recommendedName>
        <fullName evidence="8">Large ribosomal subunit protein mL67</fullName>
    </recommendedName>
</protein>
<evidence type="ECO:0000256" key="2">
    <source>
        <dbReference type="ARBA" id="ARBA00010741"/>
    </source>
</evidence>
<evidence type="ECO:0000256" key="5">
    <source>
        <dbReference type="ARBA" id="ARBA00023128"/>
    </source>
</evidence>
<comment type="subcellular location">
    <subcellularLocation>
        <location evidence="1">Mitochondrion</location>
    </subcellularLocation>
</comment>
<proteinExistence type="inferred from homology"/>
<name>A0A194XLZ2_MOLSC</name>
<dbReference type="AlphaFoldDB" id="A0A194XLZ2"/>
<accession>A0A194XLZ2</accession>
<comment type="similarity">
    <text evidence="2">Belongs to the mitochondrion-specific ribosomal protein mL67 family.</text>
</comment>
<dbReference type="Proteomes" id="UP000070700">
    <property type="component" value="Unassembled WGS sequence"/>
</dbReference>